<feature type="compositionally biased region" description="Basic residues" evidence="1">
    <location>
        <begin position="138"/>
        <end position="147"/>
    </location>
</feature>
<evidence type="ECO:0000313" key="2">
    <source>
        <dbReference type="EMBL" id="KAF7827140.1"/>
    </source>
</evidence>
<dbReference type="Proteomes" id="UP000634136">
    <property type="component" value="Unassembled WGS sequence"/>
</dbReference>
<proteinExistence type="predicted"/>
<gene>
    <name evidence="2" type="ORF">G2W53_018304</name>
</gene>
<sequence length="147" mass="16932">MSSKMSQDPIEYNTALSSEEKNQFRRSTKKIKKSDNLEDAMEESTMMERDPTEPQMKAMEESPTKYNEQGTDPNNMNIQGEAKPKTGSRFKVISQEVEDVEDLNQEPILELVVTNPTSEETRKESQVSNDHDQQNSKQKNKTKFKKP</sequence>
<feature type="compositionally biased region" description="Polar residues" evidence="1">
    <location>
        <begin position="64"/>
        <end position="78"/>
    </location>
</feature>
<evidence type="ECO:0000256" key="1">
    <source>
        <dbReference type="SAM" id="MobiDB-lite"/>
    </source>
</evidence>
<feature type="region of interest" description="Disordered" evidence="1">
    <location>
        <begin position="104"/>
        <end position="147"/>
    </location>
</feature>
<keyword evidence="3" id="KW-1185">Reference proteome</keyword>
<feature type="compositionally biased region" description="Basic and acidic residues" evidence="1">
    <location>
        <begin position="46"/>
        <end position="63"/>
    </location>
</feature>
<feature type="region of interest" description="Disordered" evidence="1">
    <location>
        <begin position="1"/>
        <end position="87"/>
    </location>
</feature>
<evidence type="ECO:0000313" key="3">
    <source>
        <dbReference type="Proteomes" id="UP000634136"/>
    </source>
</evidence>
<feature type="compositionally biased region" description="Basic and acidic residues" evidence="1">
    <location>
        <begin position="119"/>
        <end position="134"/>
    </location>
</feature>
<comment type="caution">
    <text evidence="2">The sequence shown here is derived from an EMBL/GenBank/DDBJ whole genome shotgun (WGS) entry which is preliminary data.</text>
</comment>
<accession>A0A834TVQ0</accession>
<reference evidence="2" key="1">
    <citation type="submission" date="2020-09" db="EMBL/GenBank/DDBJ databases">
        <title>Genome-Enabled Discovery of Anthraquinone Biosynthesis in Senna tora.</title>
        <authorList>
            <person name="Kang S.-H."/>
            <person name="Pandey R.P."/>
            <person name="Lee C.-M."/>
            <person name="Sim J.-S."/>
            <person name="Jeong J.-T."/>
            <person name="Choi B.-S."/>
            <person name="Jung M."/>
            <person name="Ginzburg D."/>
            <person name="Zhao K."/>
            <person name="Won S.Y."/>
            <person name="Oh T.-J."/>
            <person name="Yu Y."/>
            <person name="Kim N.-H."/>
            <person name="Lee O.R."/>
            <person name="Lee T.-H."/>
            <person name="Bashyal P."/>
            <person name="Kim T.-S."/>
            <person name="Lee W.-H."/>
            <person name="Kawkins C."/>
            <person name="Kim C.-K."/>
            <person name="Kim J.S."/>
            <person name="Ahn B.O."/>
            <person name="Rhee S.Y."/>
            <person name="Sohng J.K."/>
        </authorList>
    </citation>
    <scope>NUCLEOTIDE SEQUENCE</scope>
    <source>
        <tissue evidence="2">Leaf</tissue>
    </source>
</reference>
<name>A0A834TVQ0_9FABA</name>
<organism evidence="2 3">
    <name type="scientific">Senna tora</name>
    <dbReference type="NCBI Taxonomy" id="362788"/>
    <lineage>
        <taxon>Eukaryota</taxon>
        <taxon>Viridiplantae</taxon>
        <taxon>Streptophyta</taxon>
        <taxon>Embryophyta</taxon>
        <taxon>Tracheophyta</taxon>
        <taxon>Spermatophyta</taxon>
        <taxon>Magnoliopsida</taxon>
        <taxon>eudicotyledons</taxon>
        <taxon>Gunneridae</taxon>
        <taxon>Pentapetalae</taxon>
        <taxon>rosids</taxon>
        <taxon>fabids</taxon>
        <taxon>Fabales</taxon>
        <taxon>Fabaceae</taxon>
        <taxon>Caesalpinioideae</taxon>
        <taxon>Cassia clade</taxon>
        <taxon>Senna</taxon>
    </lineage>
</organism>
<protein>
    <submittedName>
        <fullName evidence="2">Uncharacterized protein</fullName>
    </submittedName>
</protein>
<dbReference type="EMBL" id="JAAIUW010000006">
    <property type="protein sequence ID" value="KAF7827140.1"/>
    <property type="molecule type" value="Genomic_DNA"/>
</dbReference>
<dbReference type="AlphaFoldDB" id="A0A834TVQ0"/>